<dbReference type="GO" id="GO:0019706">
    <property type="term" value="F:protein-cysteine S-palmitoyltransferase activity"/>
    <property type="evidence" value="ECO:0007669"/>
    <property type="project" value="UniProtKB-EC"/>
</dbReference>
<dbReference type="GO" id="GO:0005794">
    <property type="term" value="C:Golgi apparatus"/>
    <property type="evidence" value="ECO:0007669"/>
    <property type="project" value="TreeGrafter"/>
</dbReference>
<dbReference type="GO" id="GO:0006612">
    <property type="term" value="P:protein targeting to membrane"/>
    <property type="evidence" value="ECO:0007669"/>
    <property type="project" value="TreeGrafter"/>
</dbReference>
<evidence type="ECO:0000256" key="6">
    <source>
        <dbReference type="ARBA" id="ARBA00023315"/>
    </source>
</evidence>
<proteinExistence type="inferred from homology"/>
<dbReference type="InterPro" id="IPR039859">
    <property type="entry name" value="PFA4/ZDH16/20/ERF2-like"/>
</dbReference>
<evidence type="ECO:0000256" key="1">
    <source>
        <dbReference type="ARBA" id="ARBA00004141"/>
    </source>
</evidence>
<dbReference type="Proteomes" id="UP000794436">
    <property type="component" value="Unassembled WGS sequence"/>
</dbReference>
<gene>
    <name evidence="11" type="ORF">Poli38472_010947</name>
</gene>
<feature type="transmembrane region" description="Helical" evidence="8">
    <location>
        <begin position="75"/>
        <end position="94"/>
    </location>
</feature>
<protein>
    <recommendedName>
        <fullName evidence="8">Palmitoyltransferase</fullName>
        <ecNumber evidence="8">2.3.1.225</ecNumber>
    </recommendedName>
</protein>
<comment type="catalytic activity">
    <reaction evidence="8">
        <text>L-cysteinyl-[protein] + hexadecanoyl-CoA = S-hexadecanoyl-L-cysteinyl-[protein] + CoA</text>
        <dbReference type="Rhea" id="RHEA:36683"/>
        <dbReference type="Rhea" id="RHEA-COMP:10131"/>
        <dbReference type="Rhea" id="RHEA-COMP:11032"/>
        <dbReference type="ChEBI" id="CHEBI:29950"/>
        <dbReference type="ChEBI" id="CHEBI:57287"/>
        <dbReference type="ChEBI" id="CHEBI:57379"/>
        <dbReference type="ChEBI" id="CHEBI:74151"/>
        <dbReference type="EC" id="2.3.1.225"/>
    </reaction>
</comment>
<dbReference type="PANTHER" id="PTHR22883">
    <property type="entry name" value="ZINC FINGER DHHC DOMAIN CONTAINING PROTEIN"/>
    <property type="match status" value="1"/>
</dbReference>
<keyword evidence="4 8" id="KW-1133">Transmembrane helix</keyword>
<dbReference type="InterPro" id="IPR001594">
    <property type="entry name" value="Palmitoyltrfase_DHHC"/>
</dbReference>
<keyword evidence="6 8" id="KW-0012">Acyltransferase</keyword>
<dbReference type="EMBL" id="SPLM01000075">
    <property type="protein sequence ID" value="TMW61884.1"/>
    <property type="molecule type" value="Genomic_DNA"/>
</dbReference>
<organism evidence="11 12">
    <name type="scientific">Pythium oligandrum</name>
    <name type="common">Mycoparasitic fungus</name>
    <dbReference type="NCBI Taxonomy" id="41045"/>
    <lineage>
        <taxon>Eukaryota</taxon>
        <taxon>Sar</taxon>
        <taxon>Stramenopiles</taxon>
        <taxon>Oomycota</taxon>
        <taxon>Peronosporomycetes</taxon>
        <taxon>Pythiales</taxon>
        <taxon>Pythiaceae</taxon>
        <taxon>Pythium</taxon>
    </lineage>
</organism>
<sequence>MAQEDDAAMPQSSLTMEESSAHIEDQDETQASRKYHLHPPRRRVCCVRYGRTTVLYSCSAQYGYFPLTAHIGPNWPCMLVTYAIAIVPMILALVTDKVAYGLRIAMLVTSVITTVIFSMVACSDPGVVFESYEPLATMEDGALQASRDEPDRGVICAQCQLRRPRNASHCSDCRVCVCELDHHCPWTGKCIGKRTLQLFYAFLWCITIHIVLVVVSFALAYISR</sequence>
<evidence type="ECO:0000256" key="4">
    <source>
        <dbReference type="ARBA" id="ARBA00022989"/>
    </source>
</evidence>
<keyword evidence="3 8" id="KW-0812">Transmembrane</keyword>
<dbReference type="GO" id="GO:0005783">
    <property type="term" value="C:endoplasmic reticulum"/>
    <property type="evidence" value="ECO:0007669"/>
    <property type="project" value="TreeGrafter"/>
</dbReference>
<dbReference type="GO" id="GO:0016020">
    <property type="term" value="C:membrane"/>
    <property type="evidence" value="ECO:0007669"/>
    <property type="project" value="UniProtKB-SubCell"/>
</dbReference>
<evidence type="ECO:0000259" key="10">
    <source>
        <dbReference type="Pfam" id="PF01529"/>
    </source>
</evidence>
<evidence type="ECO:0000256" key="5">
    <source>
        <dbReference type="ARBA" id="ARBA00023136"/>
    </source>
</evidence>
<keyword evidence="12" id="KW-1185">Reference proteome</keyword>
<evidence type="ECO:0000256" key="7">
    <source>
        <dbReference type="ARBA" id="ARBA00038298"/>
    </source>
</evidence>
<dbReference type="PROSITE" id="PS50216">
    <property type="entry name" value="DHHC"/>
    <property type="match status" value="1"/>
</dbReference>
<feature type="region of interest" description="Disordered" evidence="9">
    <location>
        <begin position="1"/>
        <end position="34"/>
    </location>
</feature>
<comment type="similarity">
    <text evidence="7">Belongs to the DHHC palmitoyltransferase family. PFA5 subfamily.</text>
</comment>
<accession>A0A8K1CEC4</accession>
<dbReference type="EC" id="2.3.1.225" evidence="8"/>
<feature type="transmembrane region" description="Helical" evidence="8">
    <location>
        <begin position="100"/>
        <end position="122"/>
    </location>
</feature>
<dbReference type="AlphaFoldDB" id="A0A8K1CEC4"/>
<keyword evidence="5 8" id="KW-0472">Membrane</keyword>
<reference evidence="11" key="1">
    <citation type="submission" date="2019-03" db="EMBL/GenBank/DDBJ databases">
        <title>Long read genome sequence of the mycoparasitic Pythium oligandrum ATCC 38472 isolated from sugarbeet rhizosphere.</title>
        <authorList>
            <person name="Gaulin E."/>
        </authorList>
    </citation>
    <scope>NUCLEOTIDE SEQUENCE</scope>
    <source>
        <strain evidence="11">ATCC 38472_TT</strain>
    </source>
</reference>
<feature type="domain" description="Palmitoyltransferase DHHC" evidence="10">
    <location>
        <begin position="152"/>
        <end position="220"/>
    </location>
</feature>
<dbReference type="OrthoDB" id="9909019at2759"/>
<comment type="domain">
    <text evidence="8">The DHHC domain is required for palmitoyltransferase activity.</text>
</comment>
<dbReference type="PANTHER" id="PTHR22883:SF23">
    <property type="entry name" value="PALMITOYLTRANSFERASE ZDHHC6"/>
    <property type="match status" value="1"/>
</dbReference>
<comment type="caution">
    <text evidence="11">The sequence shown here is derived from an EMBL/GenBank/DDBJ whole genome shotgun (WGS) entry which is preliminary data.</text>
</comment>
<feature type="transmembrane region" description="Helical" evidence="8">
    <location>
        <begin position="198"/>
        <end position="222"/>
    </location>
</feature>
<evidence type="ECO:0000256" key="8">
    <source>
        <dbReference type="RuleBase" id="RU079119"/>
    </source>
</evidence>
<keyword evidence="2 8" id="KW-0808">Transferase</keyword>
<evidence type="ECO:0000256" key="3">
    <source>
        <dbReference type="ARBA" id="ARBA00022692"/>
    </source>
</evidence>
<evidence type="ECO:0000256" key="2">
    <source>
        <dbReference type="ARBA" id="ARBA00022679"/>
    </source>
</evidence>
<evidence type="ECO:0000313" key="12">
    <source>
        <dbReference type="Proteomes" id="UP000794436"/>
    </source>
</evidence>
<evidence type="ECO:0000313" key="11">
    <source>
        <dbReference type="EMBL" id="TMW61884.1"/>
    </source>
</evidence>
<evidence type="ECO:0000256" key="9">
    <source>
        <dbReference type="SAM" id="MobiDB-lite"/>
    </source>
</evidence>
<dbReference type="Pfam" id="PF01529">
    <property type="entry name" value="DHHC"/>
    <property type="match status" value="1"/>
</dbReference>
<name>A0A8K1CEC4_PYTOL</name>
<comment type="subcellular location">
    <subcellularLocation>
        <location evidence="1">Membrane</location>
        <topology evidence="1">Multi-pass membrane protein</topology>
    </subcellularLocation>
</comment>